<dbReference type="InterPro" id="IPR000949">
    <property type="entry name" value="ELM2_dom"/>
</dbReference>
<dbReference type="Pfam" id="PF01448">
    <property type="entry name" value="ELM2"/>
    <property type="match status" value="1"/>
</dbReference>
<evidence type="ECO:0000259" key="2">
    <source>
        <dbReference type="PROSITE" id="PS51156"/>
    </source>
</evidence>
<evidence type="ECO:0000256" key="1">
    <source>
        <dbReference type="ARBA" id="ARBA00023242"/>
    </source>
</evidence>
<dbReference type="PROSITE" id="PS51156">
    <property type="entry name" value="ELM2"/>
    <property type="match status" value="1"/>
</dbReference>
<dbReference type="EMBL" id="GBIH01000914">
    <property type="protein sequence ID" value="JAC93796.1"/>
    <property type="molecule type" value="mRNA"/>
</dbReference>
<dbReference type="AlphaFoldDB" id="A0A090XA84"/>
<reference evidence="3" key="1">
    <citation type="journal article" date="2015" name="PLoS Negl. Trop. Dis.">
        <title>Deep Sequencing Analysis of the Ixodes ricinus Haemocytome.</title>
        <authorList>
            <person name="Kotsyfakis M."/>
            <person name="Kopacek P."/>
            <person name="Franta Z."/>
            <person name="Pedra J.H."/>
            <person name="Ribeiro J.M."/>
        </authorList>
    </citation>
    <scope>NUCLEOTIDE SEQUENCE</scope>
</reference>
<sequence>MDKPAKRQWMQSVNGKIRVGPNYQAMIPPFCRTVVPNNGSYESHVLEHTQGYGSASNGVSKNVDCDSKNIPMKGPSTVVKNDNVYIAAEDFLISK</sequence>
<keyword evidence="1" id="KW-0539">Nucleus</keyword>
<proteinExistence type="evidence at transcript level"/>
<feature type="domain" description="ELM2" evidence="2">
    <location>
        <begin position="15"/>
        <end position="95"/>
    </location>
</feature>
<evidence type="ECO:0000313" key="3">
    <source>
        <dbReference type="EMBL" id="JAC93796.1"/>
    </source>
</evidence>
<organism evidence="3">
    <name type="scientific">Ixodes ricinus</name>
    <name type="common">Common tick</name>
    <name type="synonym">Acarus ricinus</name>
    <dbReference type="NCBI Taxonomy" id="34613"/>
    <lineage>
        <taxon>Eukaryota</taxon>
        <taxon>Metazoa</taxon>
        <taxon>Ecdysozoa</taxon>
        <taxon>Arthropoda</taxon>
        <taxon>Chelicerata</taxon>
        <taxon>Arachnida</taxon>
        <taxon>Acari</taxon>
        <taxon>Parasitiformes</taxon>
        <taxon>Ixodida</taxon>
        <taxon>Ixodoidea</taxon>
        <taxon>Ixodidae</taxon>
        <taxon>Ixodinae</taxon>
        <taxon>Ixodes</taxon>
    </lineage>
</organism>
<protein>
    <recommendedName>
        <fullName evidence="2">ELM2 domain-containing protein</fullName>
    </recommendedName>
</protein>
<accession>A0A090XA84</accession>
<name>A0A090XA84_IXORI</name>